<dbReference type="PROSITE" id="PS00107">
    <property type="entry name" value="PROTEIN_KINASE_ATP"/>
    <property type="match status" value="1"/>
</dbReference>
<dbReference type="PROSITE" id="PS50011">
    <property type="entry name" value="PROTEIN_KINASE_DOM"/>
    <property type="match status" value="1"/>
</dbReference>
<dbReference type="AlphaFoldDB" id="A0A255GKG0"/>
<evidence type="ECO:0000256" key="2">
    <source>
        <dbReference type="ARBA" id="ARBA00022527"/>
    </source>
</evidence>
<protein>
    <recommendedName>
        <fullName evidence="1">non-specific serine/threonine protein kinase</fullName>
        <ecNumber evidence="1">2.7.11.1</ecNumber>
    </recommendedName>
</protein>
<dbReference type="SMART" id="SM00220">
    <property type="entry name" value="S_TKc"/>
    <property type="match status" value="1"/>
</dbReference>
<dbReference type="InterPro" id="IPR000719">
    <property type="entry name" value="Prot_kinase_dom"/>
</dbReference>
<feature type="domain" description="Protein kinase" evidence="9">
    <location>
        <begin position="7"/>
        <end position="263"/>
    </location>
</feature>
<gene>
    <name evidence="10" type="ORF">CGZ94_05055</name>
</gene>
<keyword evidence="6 7" id="KW-0067">ATP-binding</keyword>
<dbReference type="InterPro" id="IPR011009">
    <property type="entry name" value="Kinase-like_dom_sf"/>
</dbReference>
<dbReference type="GO" id="GO:0005524">
    <property type="term" value="F:ATP binding"/>
    <property type="evidence" value="ECO:0007669"/>
    <property type="project" value="UniProtKB-UniRule"/>
</dbReference>
<dbReference type="Proteomes" id="UP000215896">
    <property type="component" value="Unassembled WGS sequence"/>
</dbReference>
<evidence type="ECO:0000256" key="8">
    <source>
        <dbReference type="SAM" id="Phobius"/>
    </source>
</evidence>
<sequence>MKTLGRYRLVSPLGTGAFATVWLAHDDNFELPVAIKVLADNWARDAEVRERFLNEARLMRRISSPRVVGVYDVDITDGQPYFVMDHLPGGTVADLVQRGITVPEAIRLALDASAAVEALHSAGVLHRDLKPSNLLLREGLPDPFVAVADLGTAKLAADASGVTLTAGTPAYMAPELVLGTGGFDARADVYALGVLTYELLTGQKPLPMRTVTEVAERPPGQPPVAVAEELGLPPAVDVLLRRTLSTEREDRPASAAAFAAEFTAALQPPPPVTPQGAGAQQPLPADQVVTEVIPRLQEPIIEPEQPAPLEPEPEPASEVRRLTPGILVLLAVLLFVVSGVVGWWVSGAFF</sequence>
<dbReference type="Gene3D" id="3.30.200.20">
    <property type="entry name" value="Phosphorylase Kinase, domain 1"/>
    <property type="match status" value="1"/>
</dbReference>
<evidence type="ECO:0000259" key="9">
    <source>
        <dbReference type="PROSITE" id="PS50011"/>
    </source>
</evidence>
<feature type="transmembrane region" description="Helical" evidence="8">
    <location>
        <begin position="326"/>
        <end position="345"/>
    </location>
</feature>
<evidence type="ECO:0000256" key="1">
    <source>
        <dbReference type="ARBA" id="ARBA00012513"/>
    </source>
</evidence>
<keyword evidence="2 10" id="KW-0723">Serine/threonine-protein kinase</keyword>
<evidence type="ECO:0000256" key="4">
    <source>
        <dbReference type="ARBA" id="ARBA00022741"/>
    </source>
</evidence>
<dbReference type="PANTHER" id="PTHR43289">
    <property type="entry name" value="MITOGEN-ACTIVATED PROTEIN KINASE KINASE KINASE 20-RELATED"/>
    <property type="match status" value="1"/>
</dbReference>
<dbReference type="RefSeq" id="WP_094404973.1">
    <property type="nucleotide sequence ID" value="NZ_NMVO01000004.1"/>
</dbReference>
<dbReference type="GO" id="GO:0004674">
    <property type="term" value="F:protein serine/threonine kinase activity"/>
    <property type="evidence" value="ECO:0007669"/>
    <property type="project" value="UniProtKB-KW"/>
</dbReference>
<dbReference type="Pfam" id="PF00069">
    <property type="entry name" value="Pkinase"/>
    <property type="match status" value="1"/>
</dbReference>
<keyword evidence="8" id="KW-0812">Transmembrane</keyword>
<dbReference type="PANTHER" id="PTHR43289:SF6">
    <property type="entry name" value="SERINE_THREONINE-PROTEIN KINASE NEKL-3"/>
    <property type="match status" value="1"/>
</dbReference>
<dbReference type="PROSITE" id="PS00108">
    <property type="entry name" value="PROTEIN_KINASE_ST"/>
    <property type="match status" value="1"/>
</dbReference>
<keyword evidence="11" id="KW-1185">Reference proteome</keyword>
<accession>A0A255GKG0</accession>
<name>A0A255GKG0_9ACTN</name>
<keyword evidence="5 10" id="KW-0418">Kinase</keyword>
<comment type="caution">
    <text evidence="10">The sequence shown here is derived from an EMBL/GenBank/DDBJ whole genome shotgun (WGS) entry which is preliminary data.</text>
</comment>
<keyword evidence="4 7" id="KW-0547">Nucleotide-binding</keyword>
<organism evidence="10 11">
    <name type="scientific">Enemella evansiae</name>
    <dbReference type="NCBI Taxonomy" id="2016499"/>
    <lineage>
        <taxon>Bacteria</taxon>
        <taxon>Bacillati</taxon>
        <taxon>Actinomycetota</taxon>
        <taxon>Actinomycetes</taxon>
        <taxon>Propionibacteriales</taxon>
        <taxon>Propionibacteriaceae</taxon>
        <taxon>Enemella</taxon>
    </lineage>
</organism>
<dbReference type="Gene3D" id="1.10.510.10">
    <property type="entry name" value="Transferase(Phosphotransferase) domain 1"/>
    <property type="match status" value="1"/>
</dbReference>
<dbReference type="OrthoDB" id="9769043at2"/>
<evidence type="ECO:0000256" key="5">
    <source>
        <dbReference type="ARBA" id="ARBA00022777"/>
    </source>
</evidence>
<evidence type="ECO:0000256" key="7">
    <source>
        <dbReference type="PROSITE-ProRule" id="PRU10141"/>
    </source>
</evidence>
<dbReference type="EC" id="2.7.11.1" evidence="1"/>
<dbReference type="InterPro" id="IPR008271">
    <property type="entry name" value="Ser/Thr_kinase_AS"/>
</dbReference>
<dbReference type="EMBL" id="NMVO01000004">
    <property type="protein sequence ID" value="OYO16310.1"/>
    <property type="molecule type" value="Genomic_DNA"/>
</dbReference>
<keyword evidence="8" id="KW-1133">Transmembrane helix</keyword>
<reference evidence="10 11" key="1">
    <citation type="submission" date="2017-07" db="EMBL/GenBank/DDBJ databases">
        <title>Draft whole genome sequences of clinical Proprionibacteriaceae strains.</title>
        <authorList>
            <person name="Bernier A.-M."/>
            <person name="Bernard K."/>
            <person name="Domingo M.-C."/>
        </authorList>
    </citation>
    <scope>NUCLEOTIDE SEQUENCE [LARGE SCALE GENOMIC DNA]</scope>
    <source>
        <strain evidence="10 11">NML 030167</strain>
    </source>
</reference>
<evidence type="ECO:0000256" key="6">
    <source>
        <dbReference type="ARBA" id="ARBA00022840"/>
    </source>
</evidence>
<evidence type="ECO:0000313" key="11">
    <source>
        <dbReference type="Proteomes" id="UP000215896"/>
    </source>
</evidence>
<keyword evidence="8" id="KW-0472">Membrane</keyword>
<dbReference type="SUPFAM" id="SSF56112">
    <property type="entry name" value="Protein kinase-like (PK-like)"/>
    <property type="match status" value="1"/>
</dbReference>
<proteinExistence type="predicted"/>
<keyword evidence="3" id="KW-0808">Transferase</keyword>
<feature type="binding site" evidence="7">
    <location>
        <position position="36"/>
    </location>
    <ligand>
        <name>ATP</name>
        <dbReference type="ChEBI" id="CHEBI:30616"/>
    </ligand>
</feature>
<evidence type="ECO:0000256" key="3">
    <source>
        <dbReference type="ARBA" id="ARBA00022679"/>
    </source>
</evidence>
<dbReference type="InterPro" id="IPR017441">
    <property type="entry name" value="Protein_kinase_ATP_BS"/>
</dbReference>
<evidence type="ECO:0000313" key="10">
    <source>
        <dbReference type="EMBL" id="OYO16310.1"/>
    </source>
</evidence>
<dbReference type="CDD" id="cd14014">
    <property type="entry name" value="STKc_PknB_like"/>
    <property type="match status" value="1"/>
</dbReference>